<dbReference type="InterPro" id="IPR005114">
    <property type="entry name" value="Helicase_assoc"/>
</dbReference>
<dbReference type="GeneID" id="14923406"/>
<name>L8HB95_ACACF</name>
<evidence type="ECO:0000313" key="3">
    <source>
        <dbReference type="EMBL" id="ELR22480.1"/>
    </source>
</evidence>
<dbReference type="Gene3D" id="6.10.140.530">
    <property type="match status" value="1"/>
</dbReference>
<dbReference type="KEGG" id="acan:ACA1_323000"/>
<organism evidence="3 4">
    <name type="scientific">Acanthamoeba castellanii (strain ATCC 30010 / Neff)</name>
    <dbReference type="NCBI Taxonomy" id="1257118"/>
    <lineage>
        <taxon>Eukaryota</taxon>
        <taxon>Amoebozoa</taxon>
        <taxon>Discosea</taxon>
        <taxon>Longamoebia</taxon>
        <taxon>Centramoebida</taxon>
        <taxon>Acanthamoebidae</taxon>
        <taxon>Acanthamoeba</taxon>
    </lineage>
</organism>
<feature type="region of interest" description="Disordered" evidence="1">
    <location>
        <begin position="32"/>
        <end position="207"/>
    </location>
</feature>
<dbReference type="VEuPathDB" id="AmoebaDB:ACA1_323000"/>
<feature type="compositionally biased region" description="Low complexity" evidence="1">
    <location>
        <begin position="168"/>
        <end position="182"/>
    </location>
</feature>
<dbReference type="AlphaFoldDB" id="L8HB95"/>
<feature type="compositionally biased region" description="Basic residues" evidence="1">
    <location>
        <begin position="284"/>
        <end position="294"/>
    </location>
</feature>
<gene>
    <name evidence="3" type="ORF">ACA1_323000</name>
</gene>
<sequence length="320" mass="35168">AIRLGKLECDSRLAELRKECRTYKARVEELERALQLNTGRSPPTPTPAPAAETRVSPAPLPTAPRVIRVTGPKAAVFNDDRFEGENDDNGAEAEEKGSEENGAKEDDDDGHHQQTAGGSGEGEDSHIELSEEEDNAEDEGDEEYGNDEEAGGSETEADGGAQHTMPSLTATTTTLATAAPTKPKSRGRKRSAETASRQEQLVRERHRAWNEKYEELKKWRQEHGNMTVPISANMALSRWIYVQRYAKKNGKMALEREQKLNELGFAWTSTDRLDVSPGSEGGKSKSKSHKRRKTKESVVVTTTTPATMSDLVRPSDGAQP</sequence>
<feature type="compositionally biased region" description="Acidic residues" evidence="1">
    <location>
        <begin position="130"/>
        <end position="157"/>
    </location>
</feature>
<evidence type="ECO:0000259" key="2">
    <source>
        <dbReference type="Pfam" id="PF03457"/>
    </source>
</evidence>
<proteinExistence type="predicted"/>
<dbReference type="Proteomes" id="UP000011083">
    <property type="component" value="Unassembled WGS sequence"/>
</dbReference>
<feature type="compositionally biased region" description="Basic and acidic residues" evidence="1">
    <location>
        <begin position="93"/>
        <end position="112"/>
    </location>
</feature>
<dbReference type="RefSeq" id="XP_004349568.1">
    <property type="nucleotide sequence ID" value="XM_004349518.1"/>
</dbReference>
<dbReference type="Pfam" id="PF03457">
    <property type="entry name" value="HA"/>
    <property type="match status" value="1"/>
</dbReference>
<feature type="non-terminal residue" evidence="3">
    <location>
        <position position="320"/>
    </location>
</feature>
<dbReference type="OrthoDB" id="44064at2759"/>
<keyword evidence="4" id="KW-1185">Reference proteome</keyword>
<feature type="region of interest" description="Disordered" evidence="1">
    <location>
        <begin position="271"/>
        <end position="320"/>
    </location>
</feature>
<protein>
    <submittedName>
        <fullName evidence="3">Helicase associated domain containing protein</fullName>
    </submittedName>
</protein>
<feature type="domain" description="Helicase-associated" evidence="2">
    <location>
        <begin position="206"/>
        <end position="265"/>
    </location>
</feature>
<accession>L8HB95</accession>
<reference evidence="3 4" key="1">
    <citation type="journal article" date="2013" name="Genome Biol.">
        <title>Genome of Acanthamoeba castellanii highlights extensive lateral gene transfer and early evolution of tyrosine kinase signaling.</title>
        <authorList>
            <person name="Clarke M."/>
            <person name="Lohan A.J."/>
            <person name="Liu B."/>
            <person name="Lagkouvardos I."/>
            <person name="Roy S."/>
            <person name="Zafar N."/>
            <person name="Bertelli C."/>
            <person name="Schilde C."/>
            <person name="Kianianmomeni A."/>
            <person name="Burglin T.R."/>
            <person name="Frech C."/>
            <person name="Turcotte B."/>
            <person name="Kopec K.O."/>
            <person name="Synnott J.M."/>
            <person name="Choo C."/>
            <person name="Paponov I."/>
            <person name="Finkler A."/>
            <person name="Soon Heng Tan C."/>
            <person name="Hutchins A.P."/>
            <person name="Weinmeier T."/>
            <person name="Rattei T."/>
            <person name="Chu J.S."/>
            <person name="Gimenez G."/>
            <person name="Irimia M."/>
            <person name="Rigden D.J."/>
            <person name="Fitzpatrick D.A."/>
            <person name="Lorenzo-Morales J."/>
            <person name="Bateman A."/>
            <person name="Chiu C.H."/>
            <person name="Tang P."/>
            <person name="Hegemann P."/>
            <person name="Fromm H."/>
            <person name="Raoult D."/>
            <person name="Greub G."/>
            <person name="Miranda-Saavedra D."/>
            <person name="Chen N."/>
            <person name="Nash P."/>
            <person name="Ginger M.L."/>
            <person name="Horn M."/>
            <person name="Schaap P."/>
            <person name="Caler L."/>
            <person name="Loftus B."/>
        </authorList>
    </citation>
    <scope>NUCLEOTIDE SEQUENCE [LARGE SCALE GENOMIC DNA]</scope>
    <source>
        <strain evidence="3 4">Neff</strain>
    </source>
</reference>
<evidence type="ECO:0000313" key="4">
    <source>
        <dbReference type="Proteomes" id="UP000011083"/>
    </source>
</evidence>
<dbReference type="EMBL" id="KB007884">
    <property type="protein sequence ID" value="ELR22480.1"/>
    <property type="molecule type" value="Genomic_DNA"/>
</dbReference>
<evidence type="ECO:0000256" key="1">
    <source>
        <dbReference type="SAM" id="MobiDB-lite"/>
    </source>
</evidence>